<comment type="caution">
    <text evidence="1">The sequence shown here is derived from an EMBL/GenBank/DDBJ whole genome shotgun (WGS) entry which is preliminary data.</text>
</comment>
<dbReference type="EMBL" id="JBHRZH010000023">
    <property type="protein sequence ID" value="MFC3764141.1"/>
    <property type="molecule type" value="Genomic_DNA"/>
</dbReference>
<sequence>MAAQWMLAFDASCSTCRGISQAVERASAGKLEIVPLGRSDVATWRRQALGAQAPWAPTLLRVDDDDVRAWTGPRMAFPLVRRLGAAASLRVLGALGDLRTAPGGKTGLTRGSFLRLGGGAVMAAGALLAGSSPALAVEREKSEARAWVAANAGKLPQRYDEVVAHAPAYRRAIYEASSPAVRSHLWVEQLTRYRDSAKLSAAQRSVLDKAVALAAKESTFTDDVATRTATQPAVDALTEAAHQAFERDEIYKVLASLGPSLQPGSVSPQDCDICECSTESDWCSKPARYCRQIACHMECDQSHGCYCFTGCGSLWRYECNGYCEVVS</sequence>
<keyword evidence="2" id="KW-1185">Reference proteome</keyword>
<evidence type="ECO:0000313" key="1">
    <source>
        <dbReference type="EMBL" id="MFC3764141.1"/>
    </source>
</evidence>
<organism evidence="1 2">
    <name type="scientific">Tenggerimyces flavus</name>
    <dbReference type="NCBI Taxonomy" id="1708749"/>
    <lineage>
        <taxon>Bacteria</taxon>
        <taxon>Bacillati</taxon>
        <taxon>Actinomycetota</taxon>
        <taxon>Actinomycetes</taxon>
        <taxon>Propionibacteriales</taxon>
        <taxon>Nocardioidaceae</taxon>
        <taxon>Tenggerimyces</taxon>
    </lineage>
</organism>
<dbReference type="RefSeq" id="WP_205114802.1">
    <property type="nucleotide sequence ID" value="NZ_JAFBCM010000001.1"/>
</dbReference>
<evidence type="ECO:0000313" key="2">
    <source>
        <dbReference type="Proteomes" id="UP001595699"/>
    </source>
</evidence>
<protein>
    <submittedName>
        <fullName evidence="1">Bacteriocin fulvocin C-related protein</fullName>
    </submittedName>
</protein>
<accession>A0ABV7YFL4</accession>
<name>A0ABV7YFL4_9ACTN</name>
<gene>
    <name evidence="1" type="ORF">ACFOUW_25125</name>
</gene>
<proteinExistence type="predicted"/>
<dbReference type="Proteomes" id="UP001595699">
    <property type="component" value="Unassembled WGS sequence"/>
</dbReference>
<dbReference type="NCBIfam" id="NF033852">
    <property type="entry name" value="fulvocin_rel"/>
    <property type="match status" value="1"/>
</dbReference>
<reference evidence="2" key="1">
    <citation type="journal article" date="2019" name="Int. J. Syst. Evol. Microbiol.">
        <title>The Global Catalogue of Microorganisms (GCM) 10K type strain sequencing project: providing services to taxonomists for standard genome sequencing and annotation.</title>
        <authorList>
            <consortium name="The Broad Institute Genomics Platform"/>
            <consortium name="The Broad Institute Genome Sequencing Center for Infectious Disease"/>
            <person name="Wu L."/>
            <person name="Ma J."/>
        </authorList>
    </citation>
    <scope>NUCLEOTIDE SEQUENCE [LARGE SCALE GENOMIC DNA]</scope>
    <source>
        <strain evidence="2">CGMCC 4.7241</strain>
    </source>
</reference>